<dbReference type="InterPro" id="IPR024775">
    <property type="entry name" value="DinB-like"/>
</dbReference>
<evidence type="ECO:0000313" key="3">
    <source>
        <dbReference type="Proteomes" id="UP001597112"/>
    </source>
</evidence>
<dbReference type="Proteomes" id="UP001597112">
    <property type="component" value="Unassembled WGS sequence"/>
</dbReference>
<dbReference type="EMBL" id="JBHTKA010000008">
    <property type="protein sequence ID" value="MFD1002099.1"/>
    <property type="molecule type" value="Genomic_DNA"/>
</dbReference>
<evidence type="ECO:0000259" key="1">
    <source>
        <dbReference type="Pfam" id="PF12867"/>
    </source>
</evidence>
<dbReference type="Gene3D" id="1.20.120.450">
    <property type="entry name" value="dinb family like domain"/>
    <property type="match status" value="1"/>
</dbReference>
<organism evidence="2 3">
    <name type="scientific">Ohtaekwangia kribbensis</name>
    <dbReference type="NCBI Taxonomy" id="688913"/>
    <lineage>
        <taxon>Bacteria</taxon>
        <taxon>Pseudomonadati</taxon>
        <taxon>Bacteroidota</taxon>
        <taxon>Cytophagia</taxon>
        <taxon>Cytophagales</taxon>
        <taxon>Fulvivirgaceae</taxon>
        <taxon>Ohtaekwangia</taxon>
    </lineage>
</organism>
<protein>
    <submittedName>
        <fullName evidence="2">DinB family protein</fullName>
    </submittedName>
</protein>
<comment type="caution">
    <text evidence="2">The sequence shown here is derived from an EMBL/GenBank/DDBJ whole genome shotgun (WGS) entry which is preliminary data.</text>
</comment>
<keyword evidence="3" id="KW-1185">Reference proteome</keyword>
<dbReference type="Pfam" id="PF12867">
    <property type="entry name" value="DinB_2"/>
    <property type="match status" value="1"/>
</dbReference>
<evidence type="ECO:0000313" key="2">
    <source>
        <dbReference type="EMBL" id="MFD1002099.1"/>
    </source>
</evidence>
<dbReference type="SUPFAM" id="SSF109854">
    <property type="entry name" value="DinB/YfiT-like putative metalloenzymes"/>
    <property type="match status" value="1"/>
</dbReference>
<name>A0ABW3K8Q0_9BACT</name>
<sequence>MNNKLDKIKNFRLYLLKQIENLTTDQLNHIPPGYSNNIIWNLAHLVAAQQNLCYVRAGLPVAVEDKYFTPYMPGTKPDGFVDQDDIKSIKELLTASLDTLQSDLDKNKFVNYSPSVMIPKVYGFEITNIEQALEYLLYHEGYHSGCILSLKHLV</sequence>
<accession>A0ABW3K8Q0</accession>
<reference evidence="3" key="1">
    <citation type="journal article" date="2019" name="Int. J. Syst. Evol. Microbiol.">
        <title>The Global Catalogue of Microorganisms (GCM) 10K type strain sequencing project: providing services to taxonomists for standard genome sequencing and annotation.</title>
        <authorList>
            <consortium name="The Broad Institute Genomics Platform"/>
            <consortium name="The Broad Institute Genome Sequencing Center for Infectious Disease"/>
            <person name="Wu L."/>
            <person name="Ma J."/>
        </authorList>
    </citation>
    <scope>NUCLEOTIDE SEQUENCE [LARGE SCALE GENOMIC DNA]</scope>
    <source>
        <strain evidence="3">CCUG 58938</strain>
    </source>
</reference>
<dbReference type="InterPro" id="IPR034660">
    <property type="entry name" value="DinB/YfiT-like"/>
</dbReference>
<gene>
    <name evidence="2" type="ORF">ACFQ21_22430</name>
</gene>
<proteinExistence type="predicted"/>
<feature type="domain" description="DinB-like" evidence="1">
    <location>
        <begin position="15"/>
        <end position="147"/>
    </location>
</feature>
<dbReference type="RefSeq" id="WP_377582879.1">
    <property type="nucleotide sequence ID" value="NZ_JBHTKA010000008.1"/>
</dbReference>